<reference evidence="1" key="1">
    <citation type="journal article" date="2009" name="Plant Mol. Biol.">
        <title>Insights into corn genes derived from large-scale cDNA sequencing.</title>
        <authorList>
            <person name="Alexandrov N.N."/>
            <person name="Brover V.V."/>
            <person name="Freidin S."/>
            <person name="Troukhan M.E."/>
            <person name="Tatarinova T.V."/>
            <person name="Zhang H."/>
            <person name="Swaller T.J."/>
            <person name="Lu Y.P."/>
            <person name="Bouck J."/>
            <person name="Flavell R.B."/>
            <person name="Feldmann K.A."/>
        </authorList>
    </citation>
    <scope>NUCLEOTIDE SEQUENCE</scope>
</reference>
<protein>
    <submittedName>
        <fullName evidence="1">Uncharacterized protein</fullName>
    </submittedName>
</protein>
<accession>B6UB92</accession>
<organism evidence="1">
    <name type="scientific">Zea mays</name>
    <name type="common">Maize</name>
    <dbReference type="NCBI Taxonomy" id="4577"/>
    <lineage>
        <taxon>Eukaryota</taxon>
        <taxon>Viridiplantae</taxon>
        <taxon>Streptophyta</taxon>
        <taxon>Embryophyta</taxon>
        <taxon>Tracheophyta</taxon>
        <taxon>Spermatophyta</taxon>
        <taxon>Magnoliopsida</taxon>
        <taxon>Liliopsida</taxon>
        <taxon>Poales</taxon>
        <taxon>Poaceae</taxon>
        <taxon>PACMAD clade</taxon>
        <taxon>Panicoideae</taxon>
        <taxon>Andropogonodae</taxon>
        <taxon>Andropogoneae</taxon>
        <taxon>Tripsacinae</taxon>
        <taxon>Zea</taxon>
    </lineage>
</organism>
<name>B6UB92_MAIZE</name>
<sequence length="67" mass="7918">MHYRNWMLCRVPEALGKAWNALSKVFAECSTQQREFDELYIGNSFFAEYFLSGTRYSAKKSHHHGDR</sequence>
<proteinExistence type="evidence at transcript level"/>
<dbReference type="AlphaFoldDB" id="B6UB92"/>
<evidence type="ECO:0000313" key="1">
    <source>
        <dbReference type="EMBL" id="ACG46625.1"/>
    </source>
</evidence>
<dbReference type="EMBL" id="EU974507">
    <property type="protein sequence ID" value="ACG46625.1"/>
    <property type="molecule type" value="mRNA"/>
</dbReference>